<evidence type="ECO:0000256" key="1">
    <source>
        <dbReference type="ARBA" id="ARBA00006174"/>
    </source>
</evidence>
<evidence type="ECO:0000313" key="5">
    <source>
        <dbReference type="Proteomes" id="UP000294558"/>
    </source>
</evidence>
<evidence type="ECO:0000259" key="2">
    <source>
        <dbReference type="Pfam" id="PF03972"/>
    </source>
</evidence>
<organism evidence="4 5">
    <name type="scientific">Ilumatobacter fluminis</name>
    <dbReference type="NCBI Taxonomy" id="467091"/>
    <lineage>
        <taxon>Bacteria</taxon>
        <taxon>Bacillati</taxon>
        <taxon>Actinomycetota</taxon>
        <taxon>Acidimicrobiia</taxon>
        <taxon>Acidimicrobiales</taxon>
        <taxon>Ilumatobacteraceae</taxon>
        <taxon>Ilumatobacter</taxon>
    </lineage>
</organism>
<dbReference type="Pfam" id="PF03972">
    <property type="entry name" value="MmgE_PrpD_N"/>
    <property type="match status" value="1"/>
</dbReference>
<dbReference type="InterPro" id="IPR042188">
    <property type="entry name" value="MmgE/PrpD_sf_2"/>
</dbReference>
<dbReference type="EMBL" id="SOAU01000001">
    <property type="protein sequence ID" value="TDT18315.1"/>
    <property type="molecule type" value="Genomic_DNA"/>
</dbReference>
<dbReference type="Proteomes" id="UP000294558">
    <property type="component" value="Unassembled WGS sequence"/>
</dbReference>
<dbReference type="PANTHER" id="PTHR16943:SF8">
    <property type="entry name" value="2-METHYLCITRATE DEHYDRATASE"/>
    <property type="match status" value="1"/>
</dbReference>
<dbReference type="GO" id="GO:0016829">
    <property type="term" value="F:lyase activity"/>
    <property type="evidence" value="ECO:0007669"/>
    <property type="project" value="InterPro"/>
</dbReference>
<proteinExistence type="inferred from homology"/>
<dbReference type="Pfam" id="PF19305">
    <property type="entry name" value="MmgE_PrpD_C"/>
    <property type="match status" value="1"/>
</dbReference>
<evidence type="ECO:0000313" key="4">
    <source>
        <dbReference type="EMBL" id="TDT18315.1"/>
    </source>
</evidence>
<feature type="domain" description="MmgE/PrpD N-terminal" evidence="2">
    <location>
        <begin position="12"/>
        <end position="256"/>
    </location>
</feature>
<accession>A0A4R7I493</accession>
<name>A0A4R7I493_9ACTN</name>
<comment type="caution">
    <text evidence="4">The sequence shown here is derived from an EMBL/GenBank/DDBJ whole genome shotgun (WGS) entry which is preliminary data.</text>
</comment>
<dbReference type="InterPro" id="IPR036148">
    <property type="entry name" value="MmgE/PrpD_sf"/>
</dbReference>
<reference evidence="4 5" key="1">
    <citation type="submission" date="2019-03" db="EMBL/GenBank/DDBJ databases">
        <title>Sequencing the genomes of 1000 actinobacteria strains.</title>
        <authorList>
            <person name="Klenk H.-P."/>
        </authorList>
    </citation>
    <scope>NUCLEOTIDE SEQUENCE [LARGE SCALE GENOMIC DNA]</scope>
    <source>
        <strain evidence="4 5">DSM 18936</strain>
    </source>
</reference>
<dbReference type="OrthoDB" id="9797528at2"/>
<dbReference type="InterPro" id="IPR045337">
    <property type="entry name" value="MmgE_PrpD_C"/>
</dbReference>
<dbReference type="AlphaFoldDB" id="A0A4R7I493"/>
<keyword evidence="5" id="KW-1185">Reference proteome</keyword>
<dbReference type="PANTHER" id="PTHR16943">
    <property type="entry name" value="2-METHYLCITRATE DEHYDRATASE-RELATED"/>
    <property type="match status" value="1"/>
</dbReference>
<dbReference type="InterPro" id="IPR005656">
    <property type="entry name" value="MmgE_PrpD"/>
</dbReference>
<dbReference type="Gene3D" id="1.10.4100.10">
    <property type="entry name" value="2-methylcitrate dehydratase PrpD"/>
    <property type="match status" value="1"/>
</dbReference>
<feature type="domain" description="MmgE/PrpD C-terminal" evidence="3">
    <location>
        <begin position="281"/>
        <end position="445"/>
    </location>
</feature>
<sequence>MTDVSQTTGYIERLADTAAALTFTDLPDAVVASVGQRTLDLMGLCLAAAELPTSDAALRFATADGGLPQAHVVGHDVMVPARAAAFANGVLAHSLDYDDTHLPSVLHPSAPVLPAVWAAAERDHRSGEDLILASAIGLELCCRLGMAGYDRDAGNSLFFERGQHATSICGAIAAAGAVAALRGADPATIADACGIAASMAAGIIEANRTGGTVKRIHCGWAANCGVSAADLAVAGITGPPTVLEGRFGFFQAHVGEFLDADALLDGFGERWDVPDIFFKPYPANHFTHAVIDAGIAAREQGVTADDIERVTIGVAGPTVRTVGEPIEVKRAPETGYQAQFSAPFVFAAALAGGGGLGLALDDFSDERANDPDCRALMQRIDVVADAACDEIFPDQFPAVVTIDTRSRGTVVIERLQNRGGPGAPLTSAELARKFSDNAGRRLPADRIGGIVELVEGLARLDDVSTVFEATRP</sequence>
<dbReference type="InterPro" id="IPR045336">
    <property type="entry name" value="MmgE_PrpD_N"/>
</dbReference>
<comment type="similarity">
    <text evidence="1">Belongs to the PrpD family.</text>
</comment>
<dbReference type="RefSeq" id="WP_133870544.1">
    <property type="nucleotide sequence ID" value="NZ_SOAU01000001.1"/>
</dbReference>
<dbReference type="InterPro" id="IPR042183">
    <property type="entry name" value="MmgE/PrpD_sf_1"/>
</dbReference>
<evidence type="ECO:0000259" key="3">
    <source>
        <dbReference type="Pfam" id="PF19305"/>
    </source>
</evidence>
<dbReference type="SUPFAM" id="SSF103378">
    <property type="entry name" value="2-methylcitrate dehydratase PrpD"/>
    <property type="match status" value="1"/>
</dbReference>
<protein>
    <submittedName>
        <fullName evidence="4">2-methylcitrate dehydratase PrpD</fullName>
    </submittedName>
</protein>
<dbReference type="Gene3D" id="3.30.1330.120">
    <property type="entry name" value="2-methylcitrate dehydratase PrpD"/>
    <property type="match status" value="1"/>
</dbReference>
<gene>
    <name evidence="4" type="ORF">BDK89_3934</name>
</gene>